<comment type="caution">
    <text evidence="2">The sequence shown here is derived from an EMBL/GenBank/DDBJ whole genome shotgun (WGS) entry which is preliminary data.</text>
</comment>
<dbReference type="AlphaFoldDB" id="A0A2I1KQQ0"/>
<dbReference type="RefSeq" id="WP_006549333.1">
    <property type="nucleotide sequence ID" value="NZ_JAHAIH010000022.1"/>
</dbReference>
<evidence type="ECO:0000313" key="3">
    <source>
        <dbReference type="Proteomes" id="UP000234778"/>
    </source>
</evidence>
<dbReference type="InterPro" id="IPR000182">
    <property type="entry name" value="GNAT_dom"/>
</dbReference>
<organism evidence="2 3">
    <name type="scientific">Actinomyces urogenitalis</name>
    <dbReference type="NCBI Taxonomy" id="103621"/>
    <lineage>
        <taxon>Bacteria</taxon>
        <taxon>Bacillati</taxon>
        <taxon>Actinomycetota</taxon>
        <taxon>Actinomycetes</taxon>
        <taxon>Actinomycetales</taxon>
        <taxon>Actinomycetaceae</taxon>
        <taxon>Actinomyces</taxon>
    </lineage>
</organism>
<protein>
    <submittedName>
        <fullName evidence="2">N-acetyltransferase</fullName>
    </submittedName>
</protein>
<feature type="domain" description="N-acetyltransferase" evidence="1">
    <location>
        <begin position="20"/>
        <end position="161"/>
    </location>
</feature>
<dbReference type="Pfam" id="PF00583">
    <property type="entry name" value="Acetyltransf_1"/>
    <property type="match status" value="1"/>
</dbReference>
<dbReference type="PANTHER" id="PTHR43072">
    <property type="entry name" value="N-ACETYLTRANSFERASE"/>
    <property type="match status" value="1"/>
</dbReference>
<sequence length="161" mass="17576">MQLTMSLRREEVPRVKDALTTLRHLSRQDVAAAGSLYFRSYPLGTVADEDEAIADVLAALDGEYGEYRPDLNLVCDGVDGIVGCIMGVDSPPWPDVSDQVFIIDLFVDPRHRGQGIGRELLSAFITNTPEGRAIGLRVDSDNHPAIALYESVGFRSVASSR</sequence>
<evidence type="ECO:0000259" key="1">
    <source>
        <dbReference type="PROSITE" id="PS51186"/>
    </source>
</evidence>
<proteinExistence type="predicted"/>
<dbReference type="GO" id="GO:0016747">
    <property type="term" value="F:acyltransferase activity, transferring groups other than amino-acyl groups"/>
    <property type="evidence" value="ECO:0007669"/>
    <property type="project" value="InterPro"/>
</dbReference>
<dbReference type="CDD" id="cd04301">
    <property type="entry name" value="NAT_SF"/>
    <property type="match status" value="1"/>
</dbReference>
<gene>
    <name evidence="2" type="ORF">CYJ26_10190</name>
</gene>
<accession>A0A2I1KQQ0</accession>
<dbReference type="PANTHER" id="PTHR43072:SF60">
    <property type="entry name" value="L-2,4-DIAMINOBUTYRIC ACID ACETYLTRANSFERASE"/>
    <property type="match status" value="1"/>
</dbReference>
<dbReference type="GeneID" id="81709304"/>
<dbReference type="EMBL" id="PKHA01000015">
    <property type="protein sequence ID" value="PKY97953.1"/>
    <property type="molecule type" value="Genomic_DNA"/>
</dbReference>
<dbReference type="Gene3D" id="3.40.630.30">
    <property type="match status" value="1"/>
</dbReference>
<name>A0A2I1KQQ0_9ACTO</name>
<evidence type="ECO:0000313" key="2">
    <source>
        <dbReference type="EMBL" id="PKY97953.1"/>
    </source>
</evidence>
<reference evidence="2 3" key="1">
    <citation type="submission" date="2017-12" db="EMBL/GenBank/DDBJ databases">
        <title>Phylogenetic diversity of female urinary microbiome.</title>
        <authorList>
            <person name="Thomas-White K."/>
            <person name="Wolfe A.J."/>
        </authorList>
    </citation>
    <scope>NUCLEOTIDE SEQUENCE [LARGE SCALE GENOMIC DNA]</scope>
    <source>
        <strain evidence="2 3">UMB0319</strain>
    </source>
</reference>
<keyword evidence="2" id="KW-0808">Transferase</keyword>
<dbReference type="InterPro" id="IPR016181">
    <property type="entry name" value="Acyl_CoA_acyltransferase"/>
</dbReference>
<dbReference type="PROSITE" id="PS51186">
    <property type="entry name" value="GNAT"/>
    <property type="match status" value="1"/>
</dbReference>
<dbReference type="SUPFAM" id="SSF55729">
    <property type="entry name" value="Acyl-CoA N-acyltransferases (Nat)"/>
    <property type="match status" value="1"/>
</dbReference>
<dbReference type="Proteomes" id="UP000234778">
    <property type="component" value="Unassembled WGS sequence"/>
</dbReference>